<dbReference type="EMBL" id="CAVMBE010000039">
    <property type="protein sequence ID" value="CAK4030685.1"/>
    <property type="molecule type" value="Genomic_DNA"/>
</dbReference>
<sequence length="239" mass="26965">MAGRRAANPDDSPPKRTSSYFPITTTLLTFLYNILLALASATYLPHDPLYIGLSTSLYAWAGTILSVCGLAGIVLKRPTLITSFSHFLLIDTLLSTLSRFLLLHFLLEAFTDANHLCYAPTPSSSASHQPIIWNPENSRHDIVTSVKWHRENLWGMQEESANRRRCEMALGAVQLVLVGLWIAMTVAQGALAVSMRRFGKEMEMEQKKKLLTRRWDGKTKKWRRSPHPDPEKEAMMQGL</sequence>
<dbReference type="AlphaFoldDB" id="A0AAI9EC56"/>
<comment type="caution">
    <text evidence="3">The sequence shown here is derived from an EMBL/GenBank/DDBJ whole genome shotgun (WGS) entry which is preliminary data.</text>
</comment>
<feature type="transmembrane region" description="Helical" evidence="2">
    <location>
        <begin position="57"/>
        <end position="75"/>
    </location>
</feature>
<feature type="compositionally biased region" description="Basic and acidic residues" evidence="1">
    <location>
        <begin position="226"/>
        <end position="239"/>
    </location>
</feature>
<keyword evidence="2" id="KW-0812">Transmembrane</keyword>
<proteinExistence type="predicted"/>
<evidence type="ECO:0000313" key="3">
    <source>
        <dbReference type="EMBL" id="CAK4030685.1"/>
    </source>
</evidence>
<evidence type="ECO:0000313" key="4">
    <source>
        <dbReference type="Proteomes" id="UP001296104"/>
    </source>
</evidence>
<keyword evidence="2" id="KW-0472">Membrane</keyword>
<gene>
    <name evidence="3" type="ORF">LECACI_7A005843</name>
</gene>
<feature type="transmembrane region" description="Helical" evidence="2">
    <location>
        <begin position="172"/>
        <end position="194"/>
    </location>
</feature>
<accession>A0AAI9EC56</accession>
<evidence type="ECO:0000256" key="2">
    <source>
        <dbReference type="SAM" id="Phobius"/>
    </source>
</evidence>
<feature type="transmembrane region" description="Helical" evidence="2">
    <location>
        <begin position="20"/>
        <end position="45"/>
    </location>
</feature>
<keyword evidence="2" id="KW-1133">Transmembrane helix</keyword>
<evidence type="ECO:0000256" key="1">
    <source>
        <dbReference type="SAM" id="MobiDB-lite"/>
    </source>
</evidence>
<name>A0AAI9EC56_9PEZI</name>
<organism evidence="3 4">
    <name type="scientific">Lecanosticta acicola</name>
    <dbReference type="NCBI Taxonomy" id="111012"/>
    <lineage>
        <taxon>Eukaryota</taxon>
        <taxon>Fungi</taxon>
        <taxon>Dikarya</taxon>
        <taxon>Ascomycota</taxon>
        <taxon>Pezizomycotina</taxon>
        <taxon>Dothideomycetes</taxon>
        <taxon>Dothideomycetidae</taxon>
        <taxon>Mycosphaerellales</taxon>
        <taxon>Mycosphaerellaceae</taxon>
        <taxon>Lecanosticta</taxon>
    </lineage>
</organism>
<protein>
    <submittedName>
        <fullName evidence="3">Uncharacterized protein</fullName>
    </submittedName>
</protein>
<feature type="region of interest" description="Disordered" evidence="1">
    <location>
        <begin position="213"/>
        <end position="239"/>
    </location>
</feature>
<reference evidence="3" key="1">
    <citation type="submission" date="2023-11" db="EMBL/GenBank/DDBJ databases">
        <authorList>
            <person name="Alioto T."/>
            <person name="Alioto T."/>
            <person name="Gomez Garrido J."/>
        </authorList>
    </citation>
    <scope>NUCLEOTIDE SEQUENCE</scope>
</reference>
<dbReference type="Proteomes" id="UP001296104">
    <property type="component" value="Unassembled WGS sequence"/>
</dbReference>
<keyword evidence="4" id="KW-1185">Reference proteome</keyword>